<accession>A0ABP0NT07</accession>
<organism evidence="3 4">
    <name type="scientific">Durusdinium trenchii</name>
    <dbReference type="NCBI Taxonomy" id="1381693"/>
    <lineage>
        <taxon>Eukaryota</taxon>
        <taxon>Sar</taxon>
        <taxon>Alveolata</taxon>
        <taxon>Dinophyceae</taxon>
        <taxon>Suessiales</taxon>
        <taxon>Symbiodiniaceae</taxon>
        <taxon>Durusdinium</taxon>
    </lineage>
</organism>
<feature type="compositionally biased region" description="Polar residues" evidence="1">
    <location>
        <begin position="13"/>
        <end position="23"/>
    </location>
</feature>
<name>A0ABP0NT07_9DINO</name>
<feature type="compositionally biased region" description="Basic and acidic residues" evidence="1">
    <location>
        <begin position="1"/>
        <end position="11"/>
    </location>
</feature>
<comment type="caution">
    <text evidence="3">The sequence shown here is derived from an EMBL/GenBank/DDBJ whole genome shotgun (WGS) entry which is preliminary data.</text>
</comment>
<dbReference type="Proteomes" id="UP001642484">
    <property type="component" value="Unassembled WGS sequence"/>
</dbReference>
<protein>
    <submittedName>
        <fullName evidence="3">Uncharacterized protein</fullName>
    </submittedName>
</protein>
<feature type="compositionally biased region" description="Basic and acidic residues" evidence="1">
    <location>
        <begin position="158"/>
        <end position="167"/>
    </location>
</feature>
<feature type="compositionally biased region" description="Basic and acidic residues" evidence="1">
    <location>
        <begin position="132"/>
        <end position="148"/>
    </location>
</feature>
<dbReference type="EMBL" id="CAXAMN010022151">
    <property type="protein sequence ID" value="CAK9066926.1"/>
    <property type="molecule type" value="Genomic_DNA"/>
</dbReference>
<proteinExistence type="predicted"/>
<feature type="region of interest" description="Disordered" evidence="1">
    <location>
        <begin position="123"/>
        <end position="167"/>
    </location>
</feature>
<evidence type="ECO:0000256" key="1">
    <source>
        <dbReference type="SAM" id="MobiDB-lite"/>
    </source>
</evidence>
<reference evidence="3 4" key="1">
    <citation type="submission" date="2024-02" db="EMBL/GenBank/DDBJ databases">
        <authorList>
            <person name="Chen Y."/>
            <person name="Shah S."/>
            <person name="Dougan E. K."/>
            <person name="Thang M."/>
            <person name="Chan C."/>
        </authorList>
    </citation>
    <scope>NUCLEOTIDE SEQUENCE [LARGE SCALE GENOMIC DNA]</scope>
</reference>
<evidence type="ECO:0000313" key="2">
    <source>
        <dbReference type="EMBL" id="CAK9066608.1"/>
    </source>
</evidence>
<evidence type="ECO:0000313" key="4">
    <source>
        <dbReference type="Proteomes" id="UP001642484"/>
    </source>
</evidence>
<sequence>MTKRGGGDKELQAVQQLPKTFSLDNPGDGLHGSWKSEKGKCTIGKDPVTARLSYTEPVGEERVHGWLDPVSGEESLWHGTLVLLKAGEGPWYGPSFGPPPEVVGDINVRLLKGDKPGMETQIRMQDEEEWSELTKFELEEGAEEKPMPKPDLSNLLPMEERSESRET</sequence>
<evidence type="ECO:0000313" key="3">
    <source>
        <dbReference type="EMBL" id="CAK9066926.1"/>
    </source>
</evidence>
<feature type="region of interest" description="Disordered" evidence="1">
    <location>
        <begin position="1"/>
        <end position="38"/>
    </location>
</feature>
<keyword evidence="4" id="KW-1185">Reference proteome</keyword>
<gene>
    <name evidence="2" type="ORF">CCMP2556_LOCUS32729</name>
    <name evidence="3" type="ORF">CCMP2556_LOCUS32891</name>
</gene>
<dbReference type="EMBL" id="CAXAMN010022128">
    <property type="protein sequence ID" value="CAK9066608.1"/>
    <property type="molecule type" value="Genomic_DNA"/>
</dbReference>